<feature type="region of interest" description="Disordered" evidence="1">
    <location>
        <begin position="1"/>
        <end position="271"/>
    </location>
</feature>
<feature type="compositionally biased region" description="Basic and acidic residues" evidence="1">
    <location>
        <begin position="41"/>
        <end position="79"/>
    </location>
</feature>
<dbReference type="AlphaFoldDB" id="A0AA39CFI9"/>
<feature type="compositionally biased region" description="Basic and acidic residues" evidence="1">
    <location>
        <begin position="190"/>
        <end position="217"/>
    </location>
</feature>
<feature type="domain" description="Ubiquitin-like" evidence="2">
    <location>
        <begin position="425"/>
        <end position="501"/>
    </location>
</feature>
<dbReference type="Pfam" id="PF11976">
    <property type="entry name" value="Rad60-SLD"/>
    <property type="match status" value="1"/>
</dbReference>
<gene>
    <name evidence="3" type="ORF">H2200_009253</name>
</gene>
<keyword evidence="4" id="KW-1185">Reference proteome</keyword>
<protein>
    <recommendedName>
        <fullName evidence="2">Ubiquitin-like domain-containing protein</fullName>
    </recommendedName>
</protein>
<dbReference type="Gene3D" id="3.10.20.90">
    <property type="entry name" value="Phosphatidylinositol 3-kinase Catalytic Subunit, Chain A, domain 1"/>
    <property type="match status" value="1"/>
</dbReference>
<dbReference type="PROSITE" id="PS50053">
    <property type="entry name" value="UBIQUITIN_2"/>
    <property type="match status" value="1"/>
</dbReference>
<dbReference type="InterPro" id="IPR022617">
    <property type="entry name" value="Rad60/SUMO-like_dom"/>
</dbReference>
<evidence type="ECO:0000313" key="4">
    <source>
        <dbReference type="Proteomes" id="UP001172673"/>
    </source>
</evidence>
<dbReference type="InterPro" id="IPR000626">
    <property type="entry name" value="Ubiquitin-like_dom"/>
</dbReference>
<feature type="region of interest" description="Disordered" evidence="1">
    <location>
        <begin position="393"/>
        <end position="422"/>
    </location>
</feature>
<organism evidence="3 4">
    <name type="scientific">Cladophialophora chaetospira</name>
    <dbReference type="NCBI Taxonomy" id="386627"/>
    <lineage>
        <taxon>Eukaryota</taxon>
        <taxon>Fungi</taxon>
        <taxon>Dikarya</taxon>
        <taxon>Ascomycota</taxon>
        <taxon>Pezizomycotina</taxon>
        <taxon>Eurotiomycetes</taxon>
        <taxon>Chaetothyriomycetidae</taxon>
        <taxon>Chaetothyriales</taxon>
        <taxon>Herpotrichiellaceae</taxon>
        <taxon>Cladophialophora</taxon>
    </lineage>
</organism>
<evidence type="ECO:0000259" key="2">
    <source>
        <dbReference type="PROSITE" id="PS50053"/>
    </source>
</evidence>
<dbReference type="InterPro" id="IPR029071">
    <property type="entry name" value="Ubiquitin-like_domsf"/>
</dbReference>
<evidence type="ECO:0000313" key="3">
    <source>
        <dbReference type="EMBL" id="KAJ9606292.1"/>
    </source>
</evidence>
<proteinExistence type="predicted"/>
<dbReference type="CDD" id="cd01763">
    <property type="entry name" value="Ubl_SUMO_like"/>
    <property type="match status" value="1"/>
</dbReference>
<comment type="caution">
    <text evidence="3">The sequence shown here is derived from an EMBL/GenBank/DDBJ whole genome shotgun (WGS) entry which is preliminary data.</text>
</comment>
<dbReference type="Proteomes" id="UP001172673">
    <property type="component" value="Unassembled WGS sequence"/>
</dbReference>
<evidence type="ECO:0000256" key="1">
    <source>
        <dbReference type="SAM" id="MobiDB-lite"/>
    </source>
</evidence>
<feature type="region of interest" description="Disordered" evidence="1">
    <location>
        <begin position="352"/>
        <end position="377"/>
    </location>
</feature>
<feature type="compositionally biased region" description="Polar residues" evidence="1">
    <location>
        <begin position="232"/>
        <end position="263"/>
    </location>
</feature>
<feature type="compositionally biased region" description="Acidic residues" evidence="1">
    <location>
        <begin position="178"/>
        <end position="189"/>
    </location>
</feature>
<dbReference type="EMBL" id="JAPDRK010000014">
    <property type="protein sequence ID" value="KAJ9606292.1"/>
    <property type="molecule type" value="Genomic_DNA"/>
</dbReference>
<sequence>MASGVKRSLFSKPAWAATSVSKKDPNKDTDSIFGRNVAYDEIVRAQKAERERKAAKAQARNERQKNKESSKDRSEEPESKKRKISTEPDGLDDWDSDGVRKEKPRQKPVTRSTPKKEQALYDPDATPETPHSRRRRSGKATMISLDGDDEDDDLIMLTPPKPKGATPKKSKLKSKDDVDGDDSSEEDEYLRELKERAREKARLQRDQGSQAEKDKRTSTPISRANSAALEVNNAQSSSVPQDQGRPSSSNSPTLFATSNQLPPTAQPPENDPEIKILIHSKIPSAKSLIVKRKASQSLKQVKEFWCRKFDLEDSVARQVFFTWNGTRLFDSTTMRGIIRGLKKDHYQKQRSFSLDGDEEADGAFDERSAKDPSNGNILLEAMTQEIYDRKLREKERQQQEDATGDEETPESEGEKQATAPAVDENAIIIRLVSNNKELEPMQLRVRPHTTVGKIMRGYAATRKVEEGKTPWLIYDGERLDPETTVEELGLEDEEQVEVSIR</sequence>
<feature type="compositionally biased region" description="Acidic residues" evidence="1">
    <location>
        <begin position="402"/>
        <end position="411"/>
    </location>
</feature>
<dbReference type="SUPFAM" id="SSF54236">
    <property type="entry name" value="Ubiquitin-like"/>
    <property type="match status" value="1"/>
</dbReference>
<feature type="compositionally biased region" description="Basic and acidic residues" evidence="1">
    <location>
        <begin position="21"/>
        <end position="30"/>
    </location>
</feature>
<name>A0AA39CFI9_9EURO</name>
<reference evidence="3" key="1">
    <citation type="submission" date="2022-10" db="EMBL/GenBank/DDBJ databases">
        <title>Culturing micro-colonial fungi from biological soil crusts in the Mojave desert and describing Neophaeococcomyces mojavensis, and introducing the new genera and species Taxawa tesnikishii.</title>
        <authorList>
            <person name="Kurbessoian T."/>
            <person name="Stajich J.E."/>
        </authorList>
    </citation>
    <scope>NUCLEOTIDE SEQUENCE</scope>
    <source>
        <strain evidence="3">TK_41</strain>
    </source>
</reference>
<accession>A0AA39CFI9</accession>